<dbReference type="GO" id="GO:0006629">
    <property type="term" value="P:lipid metabolic process"/>
    <property type="evidence" value="ECO:0007669"/>
    <property type="project" value="InterPro"/>
</dbReference>
<accession>A0AAU9CQF0</accession>
<dbReference type="AlphaFoldDB" id="A0AAU9CQF0"/>
<evidence type="ECO:0000313" key="4">
    <source>
        <dbReference type="Proteomes" id="UP001348817"/>
    </source>
</evidence>
<dbReference type="Proteomes" id="UP001348817">
    <property type="component" value="Plasmid pFA1"/>
</dbReference>
<evidence type="ECO:0000259" key="2">
    <source>
        <dbReference type="PROSITE" id="PS51704"/>
    </source>
</evidence>
<sequence length="303" mass="33909">MKTKAITVIVTAILAFAYWSCSGTKSNPSDYSDVLIIATGANGEDVPDNTLSAFANSIGIGSDMLSFKVYFTHDDVPIIAANPYFDIVGSKNNRAHLSELGYHAIRQAHPLKLSHGFSVFKNTIPYPSISDLVRLDSIYYQRYPKSIGNKVVYQIGIMANSKGVHSYREHLMDVHIFVKNLLSQLPAERLVIYSDDPILLRHIHRHYPEMPLGLETQHVHEDHHWKTVGFKPDIYRIKLKNIDDGKLESLNKSGFRVFIEEISTPAEMRKAASYGADGVCTKFPSDAVIIFGDEVNNPFTPGK</sequence>
<dbReference type="PROSITE" id="PS51704">
    <property type="entry name" value="GP_PDE"/>
    <property type="match status" value="1"/>
</dbReference>
<dbReference type="SUPFAM" id="SSF51695">
    <property type="entry name" value="PLC-like phosphodiesterases"/>
    <property type="match status" value="1"/>
</dbReference>
<reference evidence="3 4" key="1">
    <citation type="submission" date="2021-12" db="EMBL/GenBank/DDBJ databases">
        <title>Genome sequencing of bacteria with rrn-lacking chromosome and rrn-plasmid.</title>
        <authorList>
            <person name="Anda M."/>
            <person name="Iwasaki W."/>
        </authorList>
    </citation>
    <scope>NUCLEOTIDE SEQUENCE [LARGE SCALE GENOMIC DNA]</scope>
    <source>
        <strain evidence="3 4">DSM 100852</strain>
        <plasmid evidence="3 4">pFA1</plasmid>
    </source>
</reference>
<keyword evidence="1" id="KW-0732">Signal</keyword>
<keyword evidence="4" id="KW-1185">Reference proteome</keyword>
<gene>
    <name evidence="3" type="ORF">FUAX_40470</name>
</gene>
<dbReference type="Gene3D" id="3.20.20.190">
    <property type="entry name" value="Phosphatidylinositol (PI) phosphodiesterase"/>
    <property type="match status" value="1"/>
</dbReference>
<keyword evidence="3" id="KW-0614">Plasmid</keyword>
<geneLocation type="plasmid" evidence="3 4">
    <name>pFA1</name>
</geneLocation>
<dbReference type="Pfam" id="PF03009">
    <property type="entry name" value="GDPD"/>
    <property type="match status" value="1"/>
</dbReference>
<evidence type="ECO:0000313" key="3">
    <source>
        <dbReference type="EMBL" id="BDD11615.1"/>
    </source>
</evidence>
<protein>
    <recommendedName>
        <fullName evidence="2">GP-PDE domain-containing protein</fullName>
    </recommendedName>
</protein>
<dbReference type="EMBL" id="AP025315">
    <property type="protein sequence ID" value="BDD11615.1"/>
    <property type="molecule type" value="Genomic_DNA"/>
</dbReference>
<evidence type="ECO:0000256" key="1">
    <source>
        <dbReference type="SAM" id="SignalP"/>
    </source>
</evidence>
<dbReference type="RefSeq" id="WP_338394746.1">
    <property type="nucleotide sequence ID" value="NZ_AP025315.1"/>
</dbReference>
<dbReference type="InterPro" id="IPR017946">
    <property type="entry name" value="PLC-like_Pdiesterase_TIM-brl"/>
</dbReference>
<organism evidence="3 4">
    <name type="scientific">Fulvitalea axinellae</name>
    <dbReference type="NCBI Taxonomy" id="1182444"/>
    <lineage>
        <taxon>Bacteria</taxon>
        <taxon>Pseudomonadati</taxon>
        <taxon>Bacteroidota</taxon>
        <taxon>Cytophagia</taxon>
        <taxon>Cytophagales</taxon>
        <taxon>Persicobacteraceae</taxon>
        <taxon>Fulvitalea</taxon>
    </lineage>
</organism>
<feature type="chain" id="PRO_5043594296" description="GP-PDE domain-containing protein" evidence="1">
    <location>
        <begin position="18"/>
        <end position="303"/>
    </location>
</feature>
<dbReference type="InterPro" id="IPR030395">
    <property type="entry name" value="GP_PDE_dom"/>
</dbReference>
<dbReference type="KEGG" id="fax:FUAX_40470"/>
<name>A0AAU9CQF0_9BACT</name>
<feature type="signal peptide" evidence="1">
    <location>
        <begin position="1"/>
        <end position="17"/>
    </location>
</feature>
<proteinExistence type="predicted"/>
<feature type="domain" description="GP-PDE" evidence="2">
    <location>
        <begin position="34"/>
        <end position="291"/>
    </location>
</feature>
<dbReference type="GO" id="GO:0008081">
    <property type="term" value="F:phosphoric diester hydrolase activity"/>
    <property type="evidence" value="ECO:0007669"/>
    <property type="project" value="InterPro"/>
</dbReference>